<name>A0A6C0LNY0_9ZZZZ</name>
<proteinExistence type="predicted"/>
<keyword evidence="1" id="KW-0472">Membrane</keyword>
<keyword evidence="1" id="KW-1133">Transmembrane helix</keyword>
<evidence type="ECO:0000256" key="1">
    <source>
        <dbReference type="SAM" id="Phobius"/>
    </source>
</evidence>
<dbReference type="EMBL" id="MN740537">
    <property type="protein sequence ID" value="QHU32277.1"/>
    <property type="molecule type" value="Genomic_DNA"/>
</dbReference>
<evidence type="ECO:0000313" key="2">
    <source>
        <dbReference type="EMBL" id="QHU32277.1"/>
    </source>
</evidence>
<accession>A0A6C0LNY0</accession>
<organism evidence="2">
    <name type="scientific">viral metagenome</name>
    <dbReference type="NCBI Taxonomy" id="1070528"/>
    <lineage>
        <taxon>unclassified sequences</taxon>
        <taxon>metagenomes</taxon>
        <taxon>organismal metagenomes</taxon>
    </lineage>
</organism>
<reference evidence="2" key="1">
    <citation type="journal article" date="2020" name="Nature">
        <title>Giant virus diversity and host interactions through global metagenomics.</title>
        <authorList>
            <person name="Schulz F."/>
            <person name="Roux S."/>
            <person name="Paez-Espino D."/>
            <person name="Jungbluth S."/>
            <person name="Walsh D.A."/>
            <person name="Denef V.J."/>
            <person name="McMahon K.D."/>
            <person name="Konstantinidis K.T."/>
            <person name="Eloe-Fadrosh E.A."/>
            <person name="Kyrpides N.C."/>
            <person name="Woyke T."/>
        </authorList>
    </citation>
    <scope>NUCLEOTIDE SEQUENCE</scope>
    <source>
        <strain evidence="2">GVMAG-M-3300027963-9</strain>
    </source>
</reference>
<keyword evidence="1" id="KW-0812">Transmembrane</keyword>
<feature type="transmembrane region" description="Helical" evidence="1">
    <location>
        <begin position="70"/>
        <end position="87"/>
    </location>
</feature>
<feature type="transmembrane region" description="Helical" evidence="1">
    <location>
        <begin position="45"/>
        <end position="64"/>
    </location>
</feature>
<protein>
    <submittedName>
        <fullName evidence="2">Uncharacterized protein</fullName>
    </submittedName>
</protein>
<dbReference type="AlphaFoldDB" id="A0A6C0LNY0"/>
<sequence length="256" mass="28990">MATTKPVCAPAWYTDPKVLITDSWITEWKRRSTGRPLCLSERINALTRTFLAIIVIATLFSLYNHDLQTTMIYSLILGLIITLPDIIDMIRAPYIQVGEYETVDGFRVNDMMEYTNVTSIVPKSQQLAPPPLPQATNYDIEDDSMTMPSPRNPFMNVLIDEIKYNPQRAQAAPVDSPIVKQTLDEFFRVQWFSDPTDVFGKSQSQRQFVTMPATTIPSDRESYQNWLYKIPGLTCKEGGREACVGGTEGAPIPWLN</sequence>